<comment type="caution">
    <text evidence="4">The sequence shown here is derived from an EMBL/GenBank/DDBJ whole genome shotgun (WGS) entry which is preliminary data.</text>
</comment>
<feature type="compositionally biased region" description="Basic residues" evidence="3">
    <location>
        <begin position="389"/>
        <end position="399"/>
    </location>
</feature>
<feature type="region of interest" description="Disordered" evidence="3">
    <location>
        <begin position="225"/>
        <end position="267"/>
    </location>
</feature>
<dbReference type="Proteomes" id="UP001153069">
    <property type="component" value="Unassembled WGS sequence"/>
</dbReference>
<feature type="region of interest" description="Disordered" evidence="3">
    <location>
        <begin position="347"/>
        <end position="420"/>
    </location>
</feature>
<dbReference type="EMBL" id="CAICTM010000503">
    <property type="protein sequence ID" value="CAB9511799.1"/>
    <property type="molecule type" value="Genomic_DNA"/>
</dbReference>
<dbReference type="PANTHER" id="PTHR13620:SF104">
    <property type="entry name" value="EXONUCLEASE 3'-5' DOMAIN-CONTAINING PROTEIN 2"/>
    <property type="match status" value="1"/>
</dbReference>
<keyword evidence="5" id="KW-1185">Reference proteome</keyword>
<feature type="compositionally biased region" description="Polar residues" evidence="3">
    <location>
        <begin position="33"/>
        <end position="46"/>
    </location>
</feature>
<feature type="compositionally biased region" description="Basic residues" evidence="3">
    <location>
        <begin position="14"/>
        <end position="32"/>
    </location>
</feature>
<feature type="compositionally biased region" description="Low complexity" evidence="3">
    <location>
        <begin position="1"/>
        <end position="12"/>
    </location>
</feature>
<dbReference type="InterPro" id="IPR051132">
    <property type="entry name" value="3-5_Exonuclease_domain"/>
</dbReference>
<keyword evidence="1" id="KW-0540">Nuclease</keyword>
<keyword evidence="2" id="KW-0378">Hydrolase</keyword>
<protein>
    <submittedName>
        <fullName evidence="4">Uncharacterized protein</fullName>
    </submittedName>
</protein>
<feature type="region of interest" description="Disordered" evidence="3">
    <location>
        <begin position="1"/>
        <end position="46"/>
    </location>
</feature>
<dbReference type="GO" id="GO:0008408">
    <property type="term" value="F:3'-5' exonuclease activity"/>
    <property type="evidence" value="ECO:0007669"/>
    <property type="project" value="TreeGrafter"/>
</dbReference>
<dbReference type="PANTHER" id="PTHR13620">
    <property type="entry name" value="3-5 EXONUCLEASE"/>
    <property type="match status" value="1"/>
</dbReference>
<proteinExistence type="predicted"/>
<reference evidence="4" key="1">
    <citation type="submission" date="2020-06" db="EMBL/GenBank/DDBJ databases">
        <authorList>
            <consortium name="Plant Systems Biology data submission"/>
        </authorList>
    </citation>
    <scope>NUCLEOTIDE SEQUENCE</scope>
    <source>
        <strain evidence="4">D6</strain>
    </source>
</reference>
<feature type="compositionally biased region" description="Low complexity" evidence="3">
    <location>
        <begin position="370"/>
        <end position="385"/>
    </location>
</feature>
<evidence type="ECO:0000313" key="5">
    <source>
        <dbReference type="Proteomes" id="UP001153069"/>
    </source>
</evidence>
<evidence type="ECO:0000313" key="4">
    <source>
        <dbReference type="EMBL" id="CAB9511799.1"/>
    </source>
</evidence>
<dbReference type="GO" id="GO:0005634">
    <property type="term" value="C:nucleus"/>
    <property type="evidence" value="ECO:0007669"/>
    <property type="project" value="TreeGrafter"/>
</dbReference>
<accession>A0A9N8E2Z7</accession>
<dbReference type="GO" id="GO:0003676">
    <property type="term" value="F:nucleic acid binding"/>
    <property type="evidence" value="ECO:0007669"/>
    <property type="project" value="InterPro"/>
</dbReference>
<dbReference type="SUPFAM" id="SSF53098">
    <property type="entry name" value="Ribonuclease H-like"/>
    <property type="match status" value="1"/>
</dbReference>
<gene>
    <name evidence="4" type="ORF">SEMRO_504_G155880.1</name>
</gene>
<feature type="compositionally biased region" description="Basic residues" evidence="3">
    <location>
        <begin position="347"/>
        <end position="362"/>
    </location>
</feature>
<evidence type="ECO:0000256" key="3">
    <source>
        <dbReference type="SAM" id="MobiDB-lite"/>
    </source>
</evidence>
<name>A0A9N8E2Z7_9STRA</name>
<dbReference type="InterPro" id="IPR036397">
    <property type="entry name" value="RNaseH_sf"/>
</dbReference>
<sequence>MTPQQPQHQPQQARNKKPRHRNRPHNNRRSKAPKSSETNNQTLVVADHNNNNVTRVVHAPGLGPDLPQLVITYTNDQQVIADWLQQHIIIGGDVEANYLQCLGLDTESKPTFTREAYLASKGPDVLQLAKADGNCLVIHLCFMEKLMDLKSVYHCESIHDLLQSQAGNSKRNNRLEGYRKLASVLNCRHIAKAGVGLEADAVDLYENKLLEMNCRFDLRTIPTDDEGVSDHNSQSSSNKSSSNSEEGQNGNVAKKGNNNNKRPEGLKGLTEYYVPGMILPKVKRLQMSNWAARLSDAQVRYAAGDAFAAAITVHTLINSSANTHTLESFTNTVMAAEVDMDRVLIKKKKKQEAKKNKKKKRGQDKGGQKKGNQPQNNNNTGSNNDGTKKKARSQKRKNSNAKPASRGSGGPSKKQKGNSS</sequence>
<feature type="compositionally biased region" description="Low complexity" evidence="3">
    <location>
        <begin position="232"/>
        <end position="260"/>
    </location>
</feature>
<dbReference type="GO" id="GO:0005737">
    <property type="term" value="C:cytoplasm"/>
    <property type="evidence" value="ECO:0007669"/>
    <property type="project" value="TreeGrafter"/>
</dbReference>
<organism evidence="4 5">
    <name type="scientific">Seminavis robusta</name>
    <dbReference type="NCBI Taxonomy" id="568900"/>
    <lineage>
        <taxon>Eukaryota</taxon>
        <taxon>Sar</taxon>
        <taxon>Stramenopiles</taxon>
        <taxon>Ochrophyta</taxon>
        <taxon>Bacillariophyta</taxon>
        <taxon>Bacillariophyceae</taxon>
        <taxon>Bacillariophycidae</taxon>
        <taxon>Naviculales</taxon>
        <taxon>Naviculaceae</taxon>
        <taxon>Seminavis</taxon>
    </lineage>
</organism>
<evidence type="ECO:0000256" key="1">
    <source>
        <dbReference type="ARBA" id="ARBA00022722"/>
    </source>
</evidence>
<dbReference type="InterPro" id="IPR012337">
    <property type="entry name" value="RNaseH-like_sf"/>
</dbReference>
<dbReference type="AlphaFoldDB" id="A0A9N8E2Z7"/>
<evidence type="ECO:0000256" key="2">
    <source>
        <dbReference type="ARBA" id="ARBA00022801"/>
    </source>
</evidence>
<dbReference type="Gene3D" id="3.30.420.10">
    <property type="entry name" value="Ribonuclease H-like superfamily/Ribonuclease H"/>
    <property type="match status" value="1"/>
</dbReference>